<dbReference type="GO" id="GO:0022857">
    <property type="term" value="F:transmembrane transporter activity"/>
    <property type="evidence" value="ECO:0007669"/>
    <property type="project" value="InterPro"/>
</dbReference>
<dbReference type="SUPFAM" id="SSF53850">
    <property type="entry name" value="Periplasmic binding protein-like II"/>
    <property type="match status" value="1"/>
</dbReference>
<evidence type="ECO:0000313" key="4">
    <source>
        <dbReference type="Proteomes" id="UP000240535"/>
    </source>
</evidence>
<dbReference type="EMBL" id="PDHH01000004">
    <property type="protein sequence ID" value="PSM51955.1"/>
    <property type="molecule type" value="Genomic_DNA"/>
</dbReference>
<dbReference type="CDD" id="cd13615">
    <property type="entry name" value="PBP2_ProWY"/>
    <property type="match status" value="1"/>
</dbReference>
<dbReference type="Gene3D" id="3.40.190.120">
    <property type="entry name" value="Osmoprotection protein (prox), domain 2"/>
    <property type="match status" value="1"/>
</dbReference>
<sequence>MKRKTFLITGLLLALSLLFTGCNGEKDNQVKIKVGSKDFTENQIVAELYSLALEDEGFNVERVFDVSSAVIHNSIYNNDIDVYPEYTGTGLLAVLKMSPIADPDKVYQIVKKEYKDKFNIEWLDYSKANDGQGLVIATKVAQKYGIKTISDLQKNADKIRFASQGEFNEREDALPALEAVYGHFNWKSSKVYDNSLKYQVLKNDEADVAPAYTTEGRLTESEFMLLEDDKKVWPPYNLAPVVRAEVLTKNPKIKQILNKISAALNTENLTKLNAEVDIEGKEYKDVAKSFYQTLK</sequence>
<dbReference type="RefSeq" id="WP_106871385.1">
    <property type="nucleotide sequence ID" value="NZ_CP053841.1"/>
</dbReference>
<dbReference type="Gene3D" id="3.40.190.10">
    <property type="entry name" value="Periplasmic binding protein-like II"/>
    <property type="match status" value="1"/>
</dbReference>
<comment type="caution">
    <text evidence="3">The sequence shown here is derived from an EMBL/GenBank/DDBJ whole genome shotgun (WGS) entry which is preliminary data.</text>
</comment>
<accession>A0A2P8R0C5</accession>
<gene>
    <name evidence="3" type="ORF">CQ405_05165</name>
</gene>
<reference evidence="4" key="1">
    <citation type="submission" date="2017-10" db="EMBL/GenBank/DDBJ databases">
        <title>Campylobacter species from seals.</title>
        <authorList>
            <person name="Gilbert M.J."/>
            <person name="Zomer A.L."/>
            <person name="Timmerman A.J."/>
            <person name="Duim B."/>
            <person name="Wagenaar J.A."/>
        </authorList>
    </citation>
    <scope>NUCLEOTIDE SEQUENCE [LARGE SCALE GENOMIC DNA]</scope>
    <source>
        <strain evidence="4">17S00004-5</strain>
    </source>
</reference>
<dbReference type="GO" id="GO:0043190">
    <property type="term" value="C:ATP-binding cassette (ABC) transporter complex"/>
    <property type="evidence" value="ECO:0007669"/>
    <property type="project" value="InterPro"/>
</dbReference>
<feature type="signal peptide" evidence="1">
    <location>
        <begin position="1"/>
        <end position="24"/>
    </location>
</feature>
<evidence type="ECO:0000259" key="2">
    <source>
        <dbReference type="Pfam" id="PF04069"/>
    </source>
</evidence>
<dbReference type="OrthoDB" id="9781705at2"/>
<dbReference type="Pfam" id="PF04069">
    <property type="entry name" value="OpuAC"/>
    <property type="match status" value="1"/>
</dbReference>
<dbReference type="AlphaFoldDB" id="A0A2P8R0C5"/>
<keyword evidence="1" id="KW-0732">Signal</keyword>
<dbReference type="Proteomes" id="UP000240535">
    <property type="component" value="Unassembled WGS sequence"/>
</dbReference>
<protein>
    <submittedName>
        <fullName evidence="3">Glycine/betaine ABC transporter substrate-binding protein</fullName>
    </submittedName>
</protein>
<proteinExistence type="predicted"/>
<dbReference type="PROSITE" id="PS51257">
    <property type="entry name" value="PROKAR_LIPOPROTEIN"/>
    <property type="match status" value="1"/>
</dbReference>
<dbReference type="InterPro" id="IPR007210">
    <property type="entry name" value="ABC_Gly_betaine_transp_sub-bd"/>
</dbReference>
<evidence type="ECO:0000256" key="1">
    <source>
        <dbReference type="SAM" id="SignalP"/>
    </source>
</evidence>
<feature type="domain" description="ABC-type glycine betaine transport system substrate-binding" evidence="2">
    <location>
        <begin position="31"/>
        <end position="292"/>
    </location>
</feature>
<organism evidence="3 4">
    <name type="scientific">Campylobacter blaseri</name>
    <dbReference type="NCBI Taxonomy" id="2042961"/>
    <lineage>
        <taxon>Bacteria</taxon>
        <taxon>Pseudomonadati</taxon>
        <taxon>Campylobacterota</taxon>
        <taxon>Epsilonproteobacteria</taxon>
        <taxon>Campylobacterales</taxon>
        <taxon>Campylobacteraceae</taxon>
        <taxon>Campylobacter</taxon>
    </lineage>
</organism>
<name>A0A2P8R0C5_9BACT</name>
<keyword evidence="4" id="KW-1185">Reference proteome</keyword>
<feature type="chain" id="PRO_5015169355" evidence="1">
    <location>
        <begin position="25"/>
        <end position="295"/>
    </location>
</feature>
<evidence type="ECO:0000313" key="3">
    <source>
        <dbReference type="EMBL" id="PSM51955.1"/>
    </source>
</evidence>